<dbReference type="InterPro" id="IPR015943">
    <property type="entry name" value="WD40/YVTN_repeat-like_dom_sf"/>
</dbReference>
<evidence type="ECO:0000256" key="4">
    <source>
        <dbReference type="SAM" id="Coils"/>
    </source>
</evidence>
<protein>
    <submittedName>
        <fullName evidence="5">Wd40 repeat-containing protein</fullName>
    </submittedName>
</protein>
<dbReference type="PANTHER" id="PTHR18763:SF0">
    <property type="entry name" value="WD REPEAT-CONTAINING PROTEIN 18"/>
    <property type="match status" value="1"/>
</dbReference>
<dbReference type="GO" id="GO:0005656">
    <property type="term" value="C:nuclear pre-replicative complex"/>
    <property type="evidence" value="ECO:0007669"/>
    <property type="project" value="TreeGrafter"/>
</dbReference>
<evidence type="ECO:0000256" key="1">
    <source>
        <dbReference type="ARBA" id="ARBA00022574"/>
    </source>
</evidence>
<dbReference type="InterPro" id="IPR001680">
    <property type="entry name" value="WD40_rpt"/>
</dbReference>
<dbReference type="AlphaFoldDB" id="A0A0M0LRT6"/>
<dbReference type="InterPro" id="IPR045227">
    <property type="entry name" value="WDR18/Ipi3/RID3"/>
</dbReference>
<feature type="repeat" description="WD" evidence="3">
    <location>
        <begin position="183"/>
        <end position="206"/>
    </location>
</feature>
<comment type="caution">
    <text evidence="5">The sequence shown here is derived from an EMBL/GenBank/DDBJ whole genome shotgun (WGS) entry which is preliminary data.</text>
</comment>
<dbReference type="PROSITE" id="PS00678">
    <property type="entry name" value="WD_REPEATS_1"/>
    <property type="match status" value="1"/>
</dbReference>
<keyword evidence="1 3" id="KW-0853">WD repeat</keyword>
<dbReference type="Pfam" id="PF00400">
    <property type="entry name" value="WD40"/>
    <property type="match status" value="2"/>
</dbReference>
<dbReference type="PANTHER" id="PTHR18763">
    <property type="entry name" value="WD-REPEAT PROTEIN 18"/>
    <property type="match status" value="1"/>
</dbReference>
<name>A0A0M0LRT6_9EUKA</name>
<keyword evidence="6" id="KW-1185">Reference proteome</keyword>
<evidence type="ECO:0000256" key="2">
    <source>
        <dbReference type="ARBA" id="ARBA00022737"/>
    </source>
</evidence>
<accession>A0A0M0LRT6</accession>
<dbReference type="InterPro" id="IPR011047">
    <property type="entry name" value="Quinoprotein_ADH-like_sf"/>
</dbReference>
<dbReference type="InterPro" id="IPR019775">
    <property type="entry name" value="WD40_repeat_CS"/>
</dbReference>
<dbReference type="GO" id="GO:0006261">
    <property type="term" value="P:DNA-templated DNA replication"/>
    <property type="evidence" value="ECO:0007669"/>
    <property type="project" value="TreeGrafter"/>
</dbReference>
<evidence type="ECO:0000313" key="5">
    <source>
        <dbReference type="EMBL" id="KOO53764.1"/>
    </source>
</evidence>
<dbReference type="SMART" id="SM00320">
    <property type="entry name" value="WD40"/>
    <property type="match status" value="3"/>
</dbReference>
<proteinExistence type="predicted"/>
<evidence type="ECO:0000313" key="6">
    <source>
        <dbReference type="Proteomes" id="UP000037460"/>
    </source>
</evidence>
<gene>
    <name evidence="5" type="ORF">Ctob_009611</name>
</gene>
<dbReference type="SUPFAM" id="SSF50998">
    <property type="entry name" value="Quinoprotein alcohol dehydrogenase-like"/>
    <property type="match status" value="1"/>
</dbReference>
<reference evidence="6" key="1">
    <citation type="journal article" date="2015" name="PLoS Genet.">
        <title>Genome Sequence and Transcriptome Analyses of Chrysochromulina tobin: Metabolic Tools for Enhanced Algal Fitness in the Prominent Order Prymnesiales (Haptophyceae).</title>
        <authorList>
            <person name="Hovde B.T."/>
            <person name="Deodato C.R."/>
            <person name="Hunsperger H.M."/>
            <person name="Ryken S.A."/>
            <person name="Yost W."/>
            <person name="Jha R.K."/>
            <person name="Patterson J."/>
            <person name="Monnat R.J. Jr."/>
            <person name="Barlow S.B."/>
            <person name="Starkenburg S.R."/>
            <person name="Cattolico R.A."/>
        </authorList>
    </citation>
    <scope>NUCLEOTIDE SEQUENCE</scope>
    <source>
        <strain evidence="6">CCMP291</strain>
    </source>
</reference>
<dbReference type="OrthoDB" id="756370at2759"/>
<evidence type="ECO:0000256" key="3">
    <source>
        <dbReference type="PROSITE-ProRule" id="PRU00221"/>
    </source>
</evidence>
<sequence>MDDLLLCSTPLATASLLDARTGATLQTLKDCRPTARGLCSTSGFVLTVERARSFVHIWSWRKEQPRFRCQAPEKLTCVTCTSDGAHAVAGGMSGKLYLWQVASGRLLLAWDAHFKPVTVLDFALADGFLLSAGEDAILLAWNMANLLNAARTRQDGLTPFRTWSEHMLPIGALCVAPCAQHDLIASASADQTVRVWRLSDSARTCVHHATFPTALTAVGAHPGHTSLYAGGLTYGSTGSLLAPFKKFAEAAGEADATEATPRHMGCVPCALPLDASAATWLAPTADDELPLLATLPAGWRVETGALVSAGLGDGGRMAAAEATIRQLRGQLAQLQEVNRELYAIAADATIGMA</sequence>
<organism evidence="5 6">
    <name type="scientific">Chrysochromulina tobinii</name>
    <dbReference type="NCBI Taxonomy" id="1460289"/>
    <lineage>
        <taxon>Eukaryota</taxon>
        <taxon>Haptista</taxon>
        <taxon>Haptophyta</taxon>
        <taxon>Prymnesiophyceae</taxon>
        <taxon>Prymnesiales</taxon>
        <taxon>Chrysochromulinaceae</taxon>
        <taxon>Chrysochromulina</taxon>
    </lineage>
</organism>
<dbReference type="EMBL" id="JWZX01000076">
    <property type="protein sequence ID" value="KOO53764.1"/>
    <property type="molecule type" value="Genomic_DNA"/>
</dbReference>
<feature type="coiled-coil region" evidence="4">
    <location>
        <begin position="317"/>
        <end position="344"/>
    </location>
</feature>
<keyword evidence="2" id="KW-0677">Repeat</keyword>
<dbReference type="Proteomes" id="UP000037460">
    <property type="component" value="Unassembled WGS sequence"/>
</dbReference>
<dbReference type="GO" id="GO:0120330">
    <property type="term" value="C:rixosome complex"/>
    <property type="evidence" value="ECO:0007669"/>
    <property type="project" value="TreeGrafter"/>
</dbReference>
<keyword evidence="4" id="KW-0175">Coiled coil</keyword>
<dbReference type="GO" id="GO:0006364">
    <property type="term" value="P:rRNA processing"/>
    <property type="evidence" value="ECO:0007669"/>
    <property type="project" value="TreeGrafter"/>
</dbReference>
<dbReference type="Gene3D" id="2.130.10.10">
    <property type="entry name" value="YVTN repeat-like/Quinoprotein amine dehydrogenase"/>
    <property type="match status" value="1"/>
</dbReference>
<dbReference type="PROSITE" id="PS50082">
    <property type="entry name" value="WD_REPEATS_2"/>
    <property type="match status" value="1"/>
</dbReference>